<organism evidence="1 2">
    <name type="scientific">Rubroshorea leprosula</name>
    <dbReference type="NCBI Taxonomy" id="152421"/>
    <lineage>
        <taxon>Eukaryota</taxon>
        <taxon>Viridiplantae</taxon>
        <taxon>Streptophyta</taxon>
        <taxon>Embryophyta</taxon>
        <taxon>Tracheophyta</taxon>
        <taxon>Spermatophyta</taxon>
        <taxon>Magnoliopsida</taxon>
        <taxon>eudicotyledons</taxon>
        <taxon>Gunneridae</taxon>
        <taxon>Pentapetalae</taxon>
        <taxon>rosids</taxon>
        <taxon>malvids</taxon>
        <taxon>Malvales</taxon>
        <taxon>Dipterocarpaceae</taxon>
        <taxon>Rubroshorea</taxon>
    </lineage>
</organism>
<sequence length="36" mass="3920">MMRISGLFPPRELPLQFPSAPSNPPALVCLLKIPGM</sequence>
<name>A0AAV5JL72_9ROSI</name>
<comment type="caution">
    <text evidence="1">The sequence shown here is derived from an EMBL/GenBank/DDBJ whole genome shotgun (WGS) entry which is preliminary data.</text>
</comment>
<dbReference type="Proteomes" id="UP001054252">
    <property type="component" value="Unassembled WGS sequence"/>
</dbReference>
<gene>
    <name evidence="1" type="ORF">SLEP1_g26116</name>
</gene>
<keyword evidence="2" id="KW-1185">Reference proteome</keyword>
<dbReference type="AlphaFoldDB" id="A0AAV5JL72"/>
<evidence type="ECO:0000313" key="1">
    <source>
        <dbReference type="EMBL" id="GKV15319.1"/>
    </source>
</evidence>
<dbReference type="EMBL" id="BPVZ01000043">
    <property type="protein sequence ID" value="GKV15319.1"/>
    <property type="molecule type" value="Genomic_DNA"/>
</dbReference>
<proteinExistence type="predicted"/>
<protein>
    <submittedName>
        <fullName evidence="1">Uncharacterized protein</fullName>
    </submittedName>
</protein>
<accession>A0AAV5JL72</accession>
<reference evidence="1 2" key="1">
    <citation type="journal article" date="2021" name="Commun. Biol.">
        <title>The genome of Shorea leprosula (Dipterocarpaceae) highlights the ecological relevance of drought in aseasonal tropical rainforests.</title>
        <authorList>
            <person name="Ng K.K.S."/>
            <person name="Kobayashi M.J."/>
            <person name="Fawcett J.A."/>
            <person name="Hatakeyama M."/>
            <person name="Paape T."/>
            <person name="Ng C.H."/>
            <person name="Ang C.C."/>
            <person name="Tnah L.H."/>
            <person name="Lee C.T."/>
            <person name="Nishiyama T."/>
            <person name="Sese J."/>
            <person name="O'Brien M.J."/>
            <person name="Copetti D."/>
            <person name="Mohd Noor M.I."/>
            <person name="Ong R.C."/>
            <person name="Putra M."/>
            <person name="Sireger I.Z."/>
            <person name="Indrioko S."/>
            <person name="Kosugi Y."/>
            <person name="Izuno A."/>
            <person name="Isagi Y."/>
            <person name="Lee S.L."/>
            <person name="Shimizu K.K."/>
        </authorList>
    </citation>
    <scope>NUCLEOTIDE SEQUENCE [LARGE SCALE GENOMIC DNA]</scope>
    <source>
        <strain evidence="1">214</strain>
    </source>
</reference>
<evidence type="ECO:0000313" key="2">
    <source>
        <dbReference type="Proteomes" id="UP001054252"/>
    </source>
</evidence>